<comment type="similarity">
    <text evidence="1 3">Belongs to the MinE family.</text>
</comment>
<keyword evidence="3 4" id="KW-0132">Cell division</keyword>
<keyword evidence="5" id="KW-1185">Reference proteome</keyword>
<proteinExistence type="inferred from homology"/>
<dbReference type="Proteomes" id="UP001054846">
    <property type="component" value="Chromosome"/>
</dbReference>
<gene>
    <name evidence="3 4" type="primary">minE</name>
    <name evidence="4" type="ORF">ISF26_00645</name>
</gene>
<evidence type="ECO:0000256" key="2">
    <source>
        <dbReference type="ARBA" id="ARBA00025265"/>
    </source>
</evidence>
<dbReference type="RefSeq" id="WP_011141992.1">
    <property type="nucleotide sequence ID" value="NZ_CP063845.1"/>
</dbReference>
<dbReference type="InterPro" id="IPR005527">
    <property type="entry name" value="MinE"/>
</dbReference>
<dbReference type="HAMAP" id="MF_00262">
    <property type="entry name" value="MinE"/>
    <property type="match status" value="1"/>
</dbReference>
<dbReference type="EMBL" id="CP063845">
    <property type="protein sequence ID" value="UFP94797.1"/>
    <property type="molecule type" value="Genomic_DNA"/>
</dbReference>
<comment type="function">
    <text evidence="2 3">Prevents the cell division inhibition by proteins MinC and MinD at internal division sites while permitting inhibition at polar sites. This ensures cell division at the proper site by restricting the formation of a division septum at the midpoint of the long axis of the cell.</text>
</comment>
<dbReference type="GO" id="GO:0051301">
    <property type="term" value="P:cell division"/>
    <property type="evidence" value="ECO:0007669"/>
    <property type="project" value="UniProtKB-KW"/>
</dbReference>
<dbReference type="NCBIfam" id="TIGR01215">
    <property type="entry name" value="minE"/>
    <property type="match status" value="1"/>
</dbReference>
<dbReference type="Gene3D" id="3.30.1070.10">
    <property type="entry name" value="Cell division topological specificity factor MinE"/>
    <property type="match status" value="1"/>
</dbReference>
<protein>
    <recommendedName>
        <fullName evidence="3">Cell division topological specificity factor</fullName>
    </recommendedName>
</protein>
<organism evidence="4 5">
    <name type="scientific">Gloeobacter morelensis MG652769</name>
    <dbReference type="NCBI Taxonomy" id="2781736"/>
    <lineage>
        <taxon>Bacteria</taxon>
        <taxon>Bacillati</taxon>
        <taxon>Cyanobacteriota</taxon>
        <taxon>Cyanophyceae</taxon>
        <taxon>Gloeobacterales</taxon>
        <taxon>Gloeobacteraceae</taxon>
        <taxon>Gloeobacter</taxon>
        <taxon>Gloeobacter morelensis</taxon>
    </lineage>
</organism>
<keyword evidence="3" id="KW-0131">Cell cycle</keyword>
<evidence type="ECO:0000256" key="1">
    <source>
        <dbReference type="ARBA" id="ARBA00008168"/>
    </source>
</evidence>
<evidence type="ECO:0000256" key="3">
    <source>
        <dbReference type="HAMAP-Rule" id="MF_00262"/>
    </source>
</evidence>
<accession>A0ABY3PMB7</accession>
<dbReference type="InterPro" id="IPR036707">
    <property type="entry name" value="MinE_sf"/>
</dbReference>
<dbReference type="Pfam" id="PF03776">
    <property type="entry name" value="MinE"/>
    <property type="match status" value="1"/>
</dbReference>
<evidence type="ECO:0000313" key="4">
    <source>
        <dbReference type="EMBL" id="UFP94797.1"/>
    </source>
</evidence>
<reference evidence="4 5" key="1">
    <citation type="journal article" date="2021" name="Genome Biol. Evol.">
        <title>Complete Genome Sequencing of a Novel Gloeobacter Species from a Waterfall Cave in Mexico.</title>
        <authorList>
            <person name="Saw J.H."/>
            <person name="Cardona T."/>
            <person name="Montejano G."/>
        </authorList>
    </citation>
    <scope>NUCLEOTIDE SEQUENCE [LARGE SCALE GENOMIC DNA]</scope>
    <source>
        <strain evidence="4">MG652769</strain>
    </source>
</reference>
<name>A0ABY3PMB7_9CYAN</name>
<sequence length="91" mass="10665">MVFDLLERLFNRNKTGSATVAKDRLKMVLAVDRTEIAPQTIEQIRKEILDVIVRYFEIDENEKFDVTLERERGSTAIIANVPIRRIRPEHI</sequence>
<dbReference type="SUPFAM" id="SSF55229">
    <property type="entry name" value="Cell division protein MinE topological specificity domain"/>
    <property type="match status" value="1"/>
</dbReference>
<evidence type="ECO:0000313" key="5">
    <source>
        <dbReference type="Proteomes" id="UP001054846"/>
    </source>
</evidence>